<keyword evidence="4" id="KW-1185">Reference proteome</keyword>
<dbReference type="Proteomes" id="UP000193710">
    <property type="component" value="Unassembled WGS sequence"/>
</dbReference>
<dbReference type="RefSeq" id="WP_036473583.1">
    <property type="nucleotide sequence ID" value="NZ_HG964447.1"/>
</dbReference>
<dbReference type="EMBL" id="HG964447">
    <property type="protein sequence ID" value="CDO91344.1"/>
    <property type="molecule type" value="Genomic_DNA"/>
</dbReference>
<feature type="chain" id="PRO_5039626929" evidence="1">
    <location>
        <begin position="21"/>
        <end position="101"/>
    </location>
</feature>
<reference evidence="3 4" key="3">
    <citation type="submission" date="2016-01" db="EMBL/GenBank/DDBJ databases">
        <title>The new phylogeny of the genus Mycobacterium.</title>
        <authorList>
            <person name="Tarcisio F."/>
            <person name="Conor M."/>
            <person name="Antonella G."/>
            <person name="Elisabetta G."/>
            <person name="Giulia F.S."/>
            <person name="Sara T."/>
            <person name="Anna F."/>
            <person name="Clotilde B."/>
            <person name="Roberto B."/>
            <person name="Veronica D.S."/>
            <person name="Fabio R."/>
            <person name="Monica P."/>
            <person name="Olivier J."/>
            <person name="Enrico T."/>
            <person name="Nicola S."/>
        </authorList>
    </citation>
    <scope>NUCLEOTIDE SEQUENCE [LARGE SCALE GENOMIC DNA]</scope>
    <source>
        <strain evidence="3 4">DSM 44626</strain>
    </source>
</reference>
<dbReference type="Proteomes" id="UP000028880">
    <property type="component" value="Unassembled WGS sequence"/>
</dbReference>
<name>A0A024K698_9MYCO</name>
<accession>A0A024K698</accession>
<dbReference type="EMBL" id="LQPY01000004">
    <property type="protein sequence ID" value="ORX07778.1"/>
    <property type="molecule type" value="Genomic_DNA"/>
</dbReference>
<dbReference type="HOGENOM" id="CLU_2288470_0_0_11"/>
<evidence type="ECO:0000313" key="4">
    <source>
        <dbReference type="Proteomes" id="UP000193710"/>
    </source>
</evidence>
<organism evidence="2">
    <name type="scientific">Mycobacterium triplex</name>
    <dbReference type="NCBI Taxonomy" id="47839"/>
    <lineage>
        <taxon>Bacteria</taxon>
        <taxon>Bacillati</taxon>
        <taxon>Actinomycetota</taxon>
        <taxon>Actinomycetes</taxon>
        <taxon>Mycobacteriales</taxon>
        <taxon>Mycobacteriaceae</taxon>
        <taxon>Mycobacterium</taxon>
        <taxon>Mycobacterium simiae complex</taxon>
    </lineage>
</organism>
<dbReference type="OrthoDB" id="4732350at2"/>
<reference evidence="2" key="1">
    <citation type="journal article" date="2014" name="Genome Announc.">
        <title>Draft Genome Sequence of Mycobacterium triplex DSM 44626.</title>
        <authorList>
            <person name="Sassi M."/>
            <person name="Croce O."/>
            <person name="Robert C."/>
            <person name="Raoult D."/>
            <person name="Drancourt M."/>
        </authorList>
    </citation>
    <scope>NUCLEOTIDE SEQUENCE [LARGE SCALE GENOMIC DNA]</scope>
    <source>
        <strain evidence="2">DSM 44626</strain>
    </source>
</reference>
<evidence type="ECO:0000256" key="1">
    <source>
        <dbReference type="SAM" id="SignalP"/>
    </source>
</evidence>
<proteinExistence type="predicted"/>
<evidence type="ECO:0000313" key="3">
    <source>
        <dbReference type="EMBL" id="ORX07778.1"/>
    </source>
</evidence>
<feature type="signal peptide" evidence="1">
    <location>
        <begin position="1"/>
        <end position="20"/>
    </location>
</feature>
<gene>
    <name evidence="3" type="ORF">AWC29_06450</name>
    <name evidence="2" type="ORF">BN973_05751</name>
</gene>
<dbReference type="AlphaFoldDB" id="A0A024K698"/>
<keyword evidence="1" id="KW-0732">Signal</keyword>
<reference evidence="2" key="2">
    <citation type="submission" date="2014-04" db="EMBL/GenBank/DDBJ databases">
        <authorList>
            <person name="Xu Y.W."/>
            <person name="Yang Q."/>
        </authorList>
    </citation>
    <scope>NUCLEOTIDE SEQUENCE</scope>
    <source>
        <strain evidence="2">DSM 44626</strain>
    </source>
</reference>
<protein>
    <submittedName>
        <fullName evidence="2">Uncharacterized protein</fullName>
    </submittedName>
</protein>
<evidence type="ECO:0000313" key="2">
    <source>
        <dbReference type="EMBL" id="CDO91344.1"/>
    </source>
</evidence>
<sequence length="101" mass="10859" precursor="true">MKKTLPLVMMLCGLVSGVLASPAAADMNSYMNCILLSRQHLNPEPPQAKQLVYNTIGQEVSRNIRNNGSSSMAEISRLEGNGIDPQLAQMIVQCASVNGPM</sequence>